<dbReference type="NCBIfam" id="NF033545">
    <property type="entry name" value="transpos_IS630"/>
    <property type="match status" value="1"/>
</dbReference>
<dbReference type="AlphaFoldDB" id="A0A4C1SMI9"/>
<dbReference type="SUPFAM" id="SSF46689">
    <property type="entry name" value="Homeodomain-like"/>
    <property type="match status" value="1"/>
</dbReference>
<dbReference type="Gene3D" id="1.10.10.10">
    <property type="entry name" value="Winged helix-like DNA-binding domain superfamily/Winged helix DNA-binding domain"/>
    <property type="match status" value="1"/>
</dbReference>
<dbReference type="PANTHER" id="PTHR23022:SF135">
    <property type="entry name" value="SI:DKEY-77F5.3"/>
    <property type="match status" value="1"/>
</dbReference>
<dbReference type="OrthoDB" id="4843387at2759"/>
<evidence type="ECO:0000259" key="3">
    <source>
        <dbReference type="Pfam" id="PF01498"/>
    </source>
</evidence>
<dbReference type="EMBL" id="BGZK01007325">
    <property type="protein sequence ID" value="GBP03423.1"/>
    <property type="molecule type" value="Genomic_DNA"/>
</dbReference>
<feature type="domain" description="Transposase Tc1-like" evidence="3">
    <location>
        <begin position="71"/>
        <end position="141"/>
    </location>
</feature>
<proteinExistence type="predicted"/>
<dbReference type="InterPro" id="IPR047655">
    <property type="entry name" value="Transpos_IS630-like"/>
</dbReference>
<dbReference type="InterPro" id="IPR009057">
    <property type="entry name" value="Homeodomain-like_sf"/>
</dbReference>
<gene>
    <name evidence="6" type="ORF">EVAR_91207_1</name>
</gene>
<name>A0A4C1SMI9_EUMVA</name>
<evidence type="ECO:0000256" key="1">
    <source>
        <dbReference type="ARBA" id="ARBA00004123"/>
    </source>
</evidence>
<dbReference type="InterPro" id="IPR036388">
    <property type="entry name" value="WH-like_DNA-bd_sf"/>
</dbReference>
<evidence type="ECO:0000313" key="7">
    <source>
        <dbReference type="Proteomes" id="UP000299102"/>
    </source>
</evidence>
<dbReference type="Pfam" id="PF13518">
    <property type="entry name" value="HTH_28"/>
    <property type="match status" value="1"/>
</dbReference>
<comment type="caution">
    <text evidence="6">The sequence shown here is derived from an EMBL/GenBank/DDBJ whole genome shotgun (WGS) entry which is preliminary data.</text>
</comment>
<keyword evidence="7" id="KW-1185">Reference proteome</keyword>
<dbReference type="InterPro" id="IPR002492">
    <property type="entry name" value="Transposase_Tc1-like"/>
</dbReference>
<sequence length="341" mass="38980">MEGRKQIPISVRNIVVSQRKEGKSYGEISKIVKISRATVQTILRNYRETNSTENKPRTGRPKKLSRHDVSSLLKEVKRDPKLSAPKLAEHLQNCCNVTVTSRTVINVLHDNGFKSRVARKKPLISAKNRKLRLEFARAHLNKDVDFWKRVIFTDESKFNVFGNDGRSKVWRKPNTALDPQNIIPTVKHGGGSVMVWGAMASSGVGRLVFVEGNMDRYQYKNILEHNLKASVDSLCLGNQWIFQQDNDPKHTAHVVRDWLLYYAPRQLNSPPQSPDLNPIEHIWDVLDKKVRKYDISSRETLKTALIRAWSEITPDITENLVNSMPRRLQAVIDAQGGPTKY</sequence>
<dbReference type="PANTHER" id="PTHR23022">
    <property type="entry name" value="TRANSPOSABLE ELEMENT-RELATED"/>
    <property type="match status" value="1"/>
</dbReference>
<dbReference type="InterPro" id="IPR036397">
    <property type="entry name" value="RNaseH_sf"/>
</dbReference>
<dbReference type="GO" id="GO:0003677">
    <property type="term" value="F:DNA binding"/>
    <property type="evidence" value="ECO:0007669"/>
    <property type="project" value="InterPro"/>
</dbReference>
<feature type="domain" description="Tc1-like transposase DDE" evidence="4">
    <location>
        <begin position="149"/>
        <end position="302"/>
    </location>
</feature>
<reference evidence="6 7" key="1">
    <citation type="journal article" date="2019" name="Commun. Biol.">
        <title>The bagworm genome reveals a unique fibroin gene that provides high tensile strength.</title>
        <authorList>
            <person name="Kono N."/>
            <person name="Nakamura H."/>
            <person name="Ohtoshi R."/>
            <person name="Tomita M."/>
            <person name="Numata K."/>
            <person name="Arakawa K."/>
        </authorList>
    </citation>
    <scope>NUCLEOTIDE SEQUENCE [LARGE SCALE GENOMIC DNA]</scope>
</reference>
<evidence type="ECO:0000259" key="4">
    <source>
        <dbReference type="Pfam" id="PF13358"/>
    </source>
</evidence>
<feature type="region of interest" description="Disordered" evidence="2">
    <location>
        <begin position="47"/>
        <end position="68"/>
    </location>
</feature>
<dbReference type="GO" id="GO:0006313">
    <property type="term" value="P:DNA transposition"/>
    <property type="evidence" value="ECO:0007669"/>
    <property type="project" value="InterPro"/>
</dbReference>
<dbReference type="Pfam" id="PF13358">
    <property type="entry name" value="DDE_3"/>
    <property type="match status" value="1"/>
</dbReference>
<evidence type="ECO:0000256" key="2">
    <source>
        <dbReference type="SAM" id="MobiDB-lite"/>
    </source>
</evidence>
<evidence type="ECO:0000313" key="6">
    <source>
        <dbReference type="EMBL" id="GBP03423.1"/>
    </source>
</evidence>
<comment type="subcellular location">
    <subcellularLocation>
        <location evidence="1">Nucleus</location>
    </subcellularLocation>
</comment>
<feature type="domain" description="Insertion element IS150 protein InsJ-like helix-turn-helix" evidence="5">
    <location>
        <begin position="15"/>
        <end position="60"/>
    </location>
</feature>
<protein>
    <submittedName>
        <fullName evidence="6">Transposable element Tcb1 transposase</fullName>
    </submittedName>
</protein>
<dbReference type="Pfam" id="PF01498">
    <property type="entry name" value="HTH_Tnp_Tc3_2"/>
    <property type="match status" value="1"/>
</dbReference>
<dbReference type="Gene3D" id="3.30.420.10">
    <property type="entry name" value="Ribonuclease H-like superfamily/Ribonuclease H"/>
    <property type="match status" value="1"/>
</dbReference>
<dbReference type="InterPro" id="IPR055247">
    <property type="entry name" value="InsJ-like_HTH"/>
</dbReference>
<evidence type="ECO:0000259" key="5">
    <source>
        <dbReference type="Pfam" id="PF13518"/>
    </source>
</evidence>
<dbReference type="Proteomes" id="UP000299102">
    <property type="component" value="Unassembled WGS sequence"/>
</dbReference>
<dbReference type="GO" id="GO:0015074">
    <property type="term" value="P:DNA integration"/>
    <property type="evidence" value="ECO:0007669"/>
    <property type="project" value="InterPro"/>
</dbReference>
<dbReference type="InterPro" id="IPR038717">
    <property type="entry name" value="Tc1-like_DDE_dom"/>
</dbReference>
<dbReference type="STRING" id="151549.A0A4C1SMI9"/>
<dbReference type="GO" id="GO:0005634">
    <property type="term" value="C:nucleus"/>
    <property type="evidence" value="ECO:0007669"/>
    <property type="project" value="UniProtKB-SubCell"/>
</dbReference>
<dbReference type="InterPro" id="IPR052338">
    <property type="entry name" value="Transposase_5"/>
</dbReference>
<organism evidence="6 7">
    <name type="scientific">Eumeta variegata</name>
    <name type="common">Bagworm moth</name>
    <name type="synonym">Eumeta japonica</name>
    <dbReference type="NCBI Taxonomy" id="151549"/>
    <lineage>
        <taxon>Eukaryota</taxon>
        <taxon>Metazoa</taxon>
        <taxon>Ecdysozoa</taxon>
        <taxon>Arthropoda</taxon>
        <taxon>Hexapoda</taxon>
        <taxon>Insecta</taxon>
        <taxon>Pterygota</taxon>
        <taxon>Neoptera</taxon>
        <taxon>Endopterygota</taxon>
        <taxon>Lepidoptera</taxon>
        <taxon>Glossata</taxon>
        <taxon>Ditrysia</taxon>
        <taxon>Tineoidea</taxon>
        <taxon>Psychidae</taxon>
        <taxon>Oiketicinae</taxon>
        <taxon>Eumeta</taxon>
    </lineage>
</organism>
<accession>A0A4C1SMI9</accession>